<dbReference type="Proteomes" id="UP000187735">
    <property type="component" value="Chromosome"/>
</dbReference>
<dbReference type="PANTHER" id="PTHR43000">
    <property type="entry name" value="DTDP-D-GLUCOSE 4,6-DEHYDRATASE-RELATED"/>
    <property type="match status" value="1"/>
</dbReference>
<dbReference type="Gene3D" id="3.40.50.720">
    <property type="entry name" value="NAD(P)-binding Rossmann-like Domain"/>
    <property type="match status" value="1"/>
</dbReference>
<evidence type="ECO:0000313" key="3">
    <source>
        <dbReference type="EMBL" id="APZ94669.1"/>
    </source>
</evidence>
<dbReference type="Gene3D" id="3.90.25.10">
    <property type="entry name" value="UDP-galactose 4-epimerase, domain 1"/>
    <property type="match status" value="1"/>
</dbReference>
<evidence type="ECO:0000259" key="2">
    <source>
        <dbReference type="Pfam" id="PF01370"/>
    </source>
</evidence>
<dbReference type="InterPro" id="IPR001509">
    <property type="entry name" value="Epimerase_deHydtase"/>
</dbReference>
<accession>A0A1P8WKT4</accession>
<evidence type="ECO:0000313" key="4">
    <source>
        <dbReference type="Proteomes" id="UP000187735"/>
    </source>
</evidence>
<comment type="similarity">
    <text evidence="1">Belongs to the NAD(P)-dependent epimerase/dehydratase family.</text>
</comment>
<proteinExistence type="inferred from homology"/>
<reference evidence="3 4" key="1">
    <citation type="journal article" date="2016" name="Front. Microbiol.">
        <title>Fuerstia marisgermanicae gen. nov., sp. nov., an Unusual Member of the Phylum Planctomycetes from the German Wadden Sea.</title>
        <authorList>
            <person name="Kohn T."/>
            <person name="Heuer A."/>
            <person name="Jogler M."/>
            <person name="Vollmers J."/>
            <person name="Boedeker C."/>
            <person name="Bunk B."/>
            <person name="Rast P."/>
            <person name="Borchert D."/>
            <person name="Glockner I."/>
            <person name="Freese H.M."/>
            <person name="Klenk H.P."/>
            <person name="Overmann J."/>
            <person name="Kaster A.K."/>
            <person name="Rohde M."/>
            <person name="Wiegand S."/>
            <person name="Jogler C."/>
        </authorList>
    </citation>
    <scope>NUCLEOTIDE SEQUENCE [LARGE SCALE GENOMIC DNA]</scope>
    <source>
        <strain evidence="3 4">NH11</strain>
    </source>
</reference>
<dbReference type="InterPro" id="IPR036291">
    <property type="entry name" value="NAD(P)-bd_dom_sf"/>
</dbReference>
<organism evidence="3 4">
    <name type="scientific">Fuerstiella marisgermanici</name>
    <dbReference type="NCBI Taxonomy" id="1891926"/>
    <lineage>
        <taxon>Bacteria</taxon>
        <taxon>Pseudomonadati</taxon>
        <taxon>Planctomycetota</taxon>
        <taxon>Planctomycetia</taxon>
        <taxon>Planctomycetales</taxon>
        <taxon>Planctomycetaceae</taxon>
        <taxon>Fuerstiella</taxon>
    </lineage>
</organism>
<feature type="domain" description="NAD-dependent epimerase/dehydratase" evidence="2">
    <location>
        <begin position="83"/>
        <end position="378"/>
    </location>
</feature>
<dbReference type="Pfam" id="PF01370">
    <property type="entry name" value="Epimerase"/>
    <property type="match status" value="1"/>
</dbReference>
<sequence length="498" mass="55668">MSETNCHNANQTCWSCPAVEFKGHVDFRACGQAAFRKAAQGQLVVECKRRPEIGYFDPTSITFEHCTEWKKTDNGYLLDGMRVLILGMDGYLGWPLALKLAKLGCKVYGIDNMLRRKLVDDRGAQSVIPIETMEDRVKAANEHLDVEIDFREMDLMDRDSLFAYIKEVQPESIVQFAEIPSAPYSMADVDKACDTIQNNVVGTLGLLFGVRDHAPDASIIKLGTMGEYGSPLTGRPLFEGLFPGDAVLQYKGEEWSLGGELTPRDPVSFYHVSKVQGTFSVYEACKYWWLRSYDVMQGVIYGNQSDELAAHPSLSTRLDIDEWWGTVVNRFVAQAVIGMPLTIYGSGNQLRGYITLKDAMQCITRLIAAPPEPGQYDVVNQVTDVMSVKQIAQTVAKIGAEFGLDTEVQRIENPRVEAEEHPYEVIHDKLKDNFGFASESTFEDEVRGMFQALMQPEAVARINAQESKLFPTTKWSGEVGELKVLETWKPDVPAKEAA</sequence>
<dbReference type="AlphaFoldDB" id="A0A1P8WKT4"/>
<dbReference type="EMBL" id="CP017641">
    <property type="protein sequence ID" value="APZ94669.1"/>
    <property type="molecule type" value="Genomic_DNA"/>
</dbReference>
<dbReference type="SUPFAM" id="SSF51735">
    <property type="entry name" value="NAD(P)-binding Rossmann-fold domains"/>
    <property type="match status" value="1"/>
</dbReference>
<name>A0A1P8WKT4_9PLAN</name>
<gene>
    <name evidence="3" type="ORF">Fuma_04308</name>
</gene>
<dbReference type="KEGG" id="fmr:Fuma_04308"/>
<dbReference type="STRING" id="1891926.Fuma_04308"/>
<dbReference type="RefSeq" id="WP_083732220.1">
    <property type="nucleotide sequence ID" value="NZ_CP017641.1"/>
</dbReference>
<protein>
    <submittedName>
        <fullName evidence="3">dTDP-glucose 4,6-dehydratase</fullName>
    </submittedName>
</protein>
<dbReference type="OrthoDB" id="9771073at2"/>
<keyword evidence="4" id="KW-1185">Reference proteome</keyword>
<evidence type="ECO:0000256" key="1">
    <source>
        <dbReference type="ARBA" id="ARBA00007637"/>
    </source>
</evidence>